<evidence type="ECO:0000259" key="1">
    <source>
        <dbReference type="Pfam" id="PF01370"/>
    </source>
</evidence>
<reference evidence="2" key="1">
    <citation type="submission" date="2024-05" db="EMBL/GenBank/DDBJ databases">
        <title>Genome sequencing of novel strain.</title>
        <authorList>
            <person name="Ganbat D."/>
            <person name="Ganbat S."/>
            <person name="Lee S.-J."/>
        </authorList>
    </citation>
    <scope>NUCLEOTIDE SEQUENCE</scope>
    <source>
        <strain evidence="2">SMD15-11</strain>
    </source>
</reference>
<dbReference type="InterPro" id="IPR002347">
    <property type="entry name" value="SDR_fam"/>
</dbReference>
<dbReference type="InterPro" id="IPR001509">
    <property type="entry name" value="Epimerase_deHydtase"/>
</dbReference>
<dbReference type="Gene3D" id="3.40.50.720">
    <property type="entry name" value="NAD(P)-binding Rossmann-like Domain"/>
    <property type="match status" value="1"/>
</dbReference>
<dbReference type="InterPro" id="IPR051783">
    <property type="entry name" value="NAD(P)-dependent_oxidoreduct"/>
</dbReference>
<dbReference type="SUPFAM" id="SSF51735">
    <property type="entry name" value="NAD(P)-binding Rossmann-fold domains"/>
    <property type="match status" value="1"/>
</dbReference>
<name>A0AB39UZ84_9GAMM</name>
<organism evidence="2">
    <name type="scientific">Thermohahella caldifontis</name>
    <dbReference type="NCBI Taxonomy" id="3142973"/>
    <lineage>
        <taxon>Bacteria</taxon>
        <taxon>Pseudomonadati</taxon>
        <taxon>Pseudomonadota</taxon>
        <taxon>Gammaproteobacteria</taxon>
        <taxon>Oceanospirillales</taxon>
        <taxon>Hahellaceae</taxon>
        <taxon>Thermohahella</taxon>
    </lineage>
</organism>
<dbReference type="Pfam" id="PF01370">
    <property type="entry name" value="Epimerase"/>
    <property type="match status" value="1"/>
</dbReference>
<dbReference type="PANTHER" id="PTHR48079:SF6">
    <property type="entry name" value="NAD(P)-BINDING DOMAIN-CONTAINING PROTEIN-RELATED"/>
    <property type="match status" value="1"/>
</dbReference>
<dbReference type="InterPro" id="IPR036291">
    <property type="entry name" value="NAD(P)-bd_dom_sf"/>
</dbReference>
<dbReference type="GO" id="GO:0004029">
    <property type="term" value="F:aldehyde dehydrogenase (NAD+) activity"/>
    <property type="evidence" value="ECO:0007669"/>
    <property type="project" value="TreeGrafter"/>
</dbReference>
<proteinExistence type="predicted"/>
<feature type="domain" description="NAD-dependent epimerase/dehydratase" evidence="1">
    <location>
        <begin position="3"/>
        <end position="228"/>
    </location>
</feature>
<dbReference type="EMBL" id="CP154858">
    <property type="protein sequence ID" value="XDT73332.1"/>
    <property type="molecule type" value="Genomic_DNA"/>
</dbReference>
<dbReference type="RefSeq" id="WP_369602326.1">
    <property type="nucleotide sequence ID" value="NZ_CP154858.1"/>
</dbReference>
<gene>
    <name evidence="2" type="ORF">AAIA72_05005</name>
</gene>
<evidence type="ECO:0000313" key="2">
    <source>
        <dbReference type="EMBL" id="XDT73332.1"/>
    </source>
</evidence>
<dbReference type="PRINTS" id="PR00081">
    <property type="entry name" value="GDHRDH"/>
</dbReference>
<dbReference type="GO" id="GO:0005737">
    <property type="term" value="C:cytoplasm"/>
    <property type="evidence" value="ECO:0007669"/>
    <property type="project" value="TreeGrafter"/>
</dbReference>
<protein>
    <submittedName>
        <fullName evidence="2">NAD-dependent epimerase/dehydratase family protein</fullName>
    </submittedName>
</protein>
<accession>A0AB39UZ84</accession>
<dbReference type="AlphaFoldDB" id="A0AB39UZ84"/>
<sequence length="347" mass="38119">MKILVTGANGHIGAHVVRQLLDEGHAVRAFVRPRADVRALEGLDLEYARGDVMDAEAVHQAAEGCDAIIHLAAVYKTIAETAEEIVEPAVRGAENVFRAAHAHGIGRVVYTSSVASIGFSWSPDELRTADDWNTDAKNPYYLAKTLSEQKAQALAQELGIHLVVICPAIVIGPLDYRITPSNQLVKDWLNGKGQTYPGGLNLVDVEDVARAHVNALTRGESGRRYIVGSDNLPVKEIGRILERLTGIRPLHLPFGRSTMLFTARVTETLCRIIGMTPPFTYDLVYEVAGRYAYYDISETCKVLEIRPRPSEQALARAVRWLAEQGHLKPSVARRVSEMLASTPHLST</sequence>
<dbReference type="KEGG" id="tcd:AAIA72_05005"/>
<dbReference type="PANTHER" id="PTHR48079">
    <property type="entry name" value="PROTEIN YEEZ"/>
    <property type="match status" value="1"/>
</dbReference>